<feature type="compositionally biased region" description="Polar residues" evidence="1">
    <location>
        <begin position="1"/>
        <end position="13"/>
    </location>
</feature>
<feature type="region of interest" description="Disordered" evidence="1">
    <location>
        <begin position="1"/>
        <end position="21"/>
    </location>
</feature>
<feature type="non-terminal residue" evidence="4">
    <location>
        <position position="1"/>
    </location>
</feature>
<sequence length="52" mass="4988">SSRSAISGTTTTVVPPGSAQAGSMNKMLFPAPVGITATSGLIPALIALTASS</sequence>
<protein>
    <submittedName>
        <fullName evidence="4">Uncharacterized protein</fullName>
    </submittedName>
</protein>
<evidence type="ECO:0000256" key="1">
    <source>
        <dbReference type="SAM" id="MobiDB-lite"/>
    </source>
</evidence>
<proteinExistence type="predicted"/>
<evidence type="ECO:0000313" key="3">
    <source>
        <dbReference type="EMBL" id="KAH7000821.1"/>
    </source>
</evidence>
<keyword evidence="2" id="KW-0472">Membrane</keyword>
<dbReference type="EMBL" id="JAGTJR010000108">
    <property type="protein sequence ID" value="KAH7010563.1"/>
    <property type="molecule type" value="Genomic_DNA"/>
</dbReference>
<name>A0ABQ8FPY8_9PEZI</name>
<dbReference type="Proteomes" id="UP000774617">
    <property type="component" value="Unassembled WGS sequence"/>
</dbReference>
<gene>
    <name evidence="3" type="ORF">B0J12DRAFT_536373</name>
    <name evidence="4" type="ORF">B0J12DRAFT_540227</name>
</gene>
<keyword evidence="2" id="KW-0812">Transmembrane</keyword>
<feature type="transmembrane region" description="Helical" evidence="2">
    <location>
        <begin position="29"/>
        <end position="50"/>
    </location>
</feature>
<keyword evidence="5" id="KW-1185">Reference proteome</keyword>
<reference evidence="4 5" key="1">
    <citation type="journal article" date="2021" name="Nat. Commun.">
        <title>Genetic determinants of endophytism in the Arabidopsis root mycobiome.</title>
        <authorList>
            <person name="Mesny F."/>
            <person name="Miyauchi S."/>
            <person name="Thiergart T."/>
            <person name="Pickel B."/>
            <person name="Atanasova L."/>
            <person name="Karlsson M."/>
            <person name="Huettel B."/>
            <person name="Barry K.W."/>
            <person name="Haridas S."/>
            <person name="Chen C."/>
            <person name="Bauer D."/>
            <person name="Andreopoulos W."/>
            <person name="Pangilinan J."/>
            <person name="LaButti K."/>
            <person name="Riley R."/>
            <person name="Lipzen A."/>
            <person name="Clum A."/>
            <person name="Drula E."/>
            <person name="Henrissat B."/>
            <person name="Kohler A."/>
            <person name="Grigoriev I.V."/>
            <person name="Martin F.M."/>
            <person name="Hacquard S."/>
        </authorList>
    </citation>
    <scope>NUCLEOTIDE SEQUENCE [LARGE SCALE GENOMIC DNA]</scope>
    <source>
        <strain evidence="4 5">MPI-SDFR-AT-0080</strain>
    </source>
</reference>
<comment type="caution">
    <text evidence="4">The sequence shown here is derived from an EMBL/GenBank/DDBJ whole genome shotgun (WGS) entry which is preliminary data.</text>
</comment>
<organism evidence="4 5">
    <name type="scientific">Macrophomina phaseolina</name>
    <dbReference type="NCBI Taxonomy" id="35725"/>
    <lineage>
        <taxon>Eukaryota</taxon>
        <taxon>Fungi</taxon>
        <taxon>Dikarya</taxon>
        <taxon>Ascomycota</taxon>
        <taxon>Pezizomycotina</taxon>
        <taxon>Dothideomycetes</taxon>
        <taxon>Dothideomycetes incertae sedis</taxon>
        <taxon>Botryosphaeriales</taxon>
        <taxon>Botryosphaeriaceae</taxon>
        <taxon>Macrophomina</taxon>
    </lineage>
</organism>
<feature type="non-terminal residue" evidence="4">
    <location>
        <position position="52"/>
    </location>
</feature>
<evidence type="ECO:0000256" key="2">
    <source>
        <dbReference type="SAM" id="Phobius"/>
    </source>
</evidence>
<dbReference type="EMBL" id="JAGTJR010000166">
    <property type="protein sequence ID" value="KAH7000821.1"/>
    <property type="molecule type" value="Genomic_DNA"/>
</dbReference>
<keyword evidence="2" id="KW-1133">Transmembrane helix</keyword>
<evidence type="ECO:0000313" key="4">
    <source>
        <dbReference type="EMBL" id="KAH7010563.1"/>
    </source>
</evidence>
<accession>A0ABQ8FPY8</accession>
<evidence type="ECO:0000313" key="5">
    <source>
        <dbReference type="Proteomes" id="UP000774617"/>
    </source>
</evidence>